<reference evidence="5" key="1">
    <citation type="submission" date="2021-09" db="EMBL/GenBank/DDBJ databases">
        <authorList>
            <consortium name="AG Swart"/>
            <person name="Singh M."/>
            <person name="Singh A."/>
            <person name="Seah K."/>
            <person name="Emmerich C."/>
        </authorList>
    </citation>
    <scope>NUCLEOTIDE SEQUENCE</scope>
    <source>
        <strain evidence="5">ATCC30299</strain>
    </source>
</reference>
<dbReference type="InterPro" id="IPR017439">
    <property type="entry name" value="Amidohydrolase"/>
</dbReference>
<dbReference type="FunFam" id="3.30.70.360:FF:000001">
    <property type="entry name" value="N-acetyldiaminopimelate deacetylase"/>
    <property type="match status" value="1"/>
</dbReference>
<organism evidence="5 6">
    <name type="scientific">Blepharisma stoltei</name>
    <dbReference type="NCBI Taxonomy" id="1481888"/>
    <lineage>
        <taxon>Eukaryota</taxon>
        <taxon>Sar</taxon>
        <taxon>Alveolata</taxon>
        <taxon>Ciliophora</taxon>
        <taxon>Postciliodesmatophora</taxon>
        <taxon>Heterotrichea</taxon>
        <taxon>Heterotrichida</taxon>
        <taxon>Blepharismidae</taxon>
        <taxon>Blepharisma</taxon>
    </lineage>
</organism>
<evidence type="ECO:0000313" key="5">
    <source>
        <dbReference type="EMBL" id="CAG9318116.1"/>
    </source>
</evidence>
<keyword evidence="6" id="KW-1185">Reference proteome</keyword>
<evidence type="ECO:0000256" key="1">
    <source>
        <dbReference type="ARBA" id="ARBA00006153"/>
    </source>
</evidence>
<feature type="binding site" evidence="3">
    <location>
        <position position="168"/>
    </location>
    <ligand>
        <name>Mn(2+)</name>
        <dbReference type="ChEBI" id="CHEBI:29035"/>
        <label>2</label>
    </ligand>
</feature>
<comment type="similarity">
    <text evidence="1">Belongs to the peptidase M20 family.</text>
</comment>
<evidence type="ECO:0000256" key="2">
    <source>
        <dbReference type="ARBA" id="ARBA00022801"/>
    </source>
</evidence>
<dbReference type="NCBIfam" id="TIGR01891">
    <property type="entry name" value="amidohydrolases"/>
    <property type="match status" value="1"/>
</dbReference>
<dbReference type="GO" id="GO:0016787">
    <property type="term" value="F:hydrolase activity"/>
    <property type="evidence" value="ECO:0007669"/>
    <property type="project" value="UniProtKB-KW"/>
</dbReference>
<comment type="cofactor">
    <cofactor evidence="3">
        <name>Mn(2+)</name>
        <dbReference type="ChEBI" id="CHEBI:29035"/>
    </cofactor>
    <text evidence="3">The Mn(2+) ion enhances activity.</text>
</comment>
<evidence type="ECO:0000256" key="3">
    <source>
        <dbReference type="PIRSR" id="PIRSR005962-1"/>
    </source>
</evidence>
<dbReference type="InterPro" id="IPR036264">
    <property type="entry name" value="Bact_exopeptidase_dim_dom"/>
</dbReference>
<keyword evidence="3" id="KW-0479">Metal-binding</keyword>
<sequence>MDGANIHPEIADLYPELIQIRRELHQHPELMFDLPRTSAFVASYLQALNIEVHTGVGKSGVVGVIRGEGPCILLRADMDALPITELIESDYKSTTPGKTHACGHDAHMAMLLVAAKVISRHRDRLKGSIKFMFQPAEEGGHGARFMRDDENYPVLDAEPRVDEVYGIHMGNQVNLGDFNLSEKFMSTYSDFFDIEVKGKGGHGSSPHLCNDPIISAAELIVALQTIISRNVNTKFKSVLSVTTIHGGETYNAISDSCKLTGTIRSYETEVRDLLIKRINEICNGLSVANNISIVFTLHPLYGPIVNDPTCIQKTEAVFRKICPNANREMDSPMIGEDFAYLTDVRPGCFYMLGCSTTEKTAPLHSPNFTFDERSMMIGASFWVQLVQDELFKN</sequence>
<dbReference type="SUPFAM" id="SSF53187">
    <property type="entry name" value="Zn-dependent exopeptidases"/>
    <property type="match status" value="1"/>
</dbReference>
<dbReference type="GO" id="GO:0046872">
    <property type="term" value="F:metal ion binding"/>
    <property type="evidence" value="ECO:0007669"/>
    <property type="project" value="UniProtKB-KW"/>
</dbReference>
<dbReference type="PANTHER" id="PTHR11014">
    <property type="entry name" value="PEPTIDASE M20 FAMILY MEMBER"/>
    <property type="match status" value="1"/>
</dbReference>
<feature type="binding site" evidence="3">
    <location>
        <position position="138"/>
    </location>
    <ligand>
        <name>Mn(2+)</name>
        <dbReference type="ChEBI" id="CHEBI:29035"/>
        <label>2</label>
    </ligand>
</feature>
<dbReference type="Pfam" id="PF01546">
    <property type="entry name" value="Peptidase_M20"/>
    <property type="match status" value="1"/>
</dbReference>
<dbReference type="InterPro" id="IPR002933">
    <property type="entry name" value="Peptidase_M20"/>
</dbReference>
<protein>
    <recommendedName>
        <fullName evidence="4">Peptidase M20 dimerisation domain-containing protein</fullName>
    </recommendedName>
</protein>
<feature type="binding site" evidence="3">
    <location>
        <position position="364"/>
    </location>
    <ligand>
        <name>Mn(2+)</name>
        <dbReference type="ChEBI" id="CHEBI:29035"/>
        <label>2</label>
    </ligand>
</feature>
<dbReference type="Proteomes" id="UP001162131">
    <property type="component" value="Unassembled WGS sequence"/>
</dbReference>
<dbReference type="EMBL" id="CAJZBQ010000020">
    <property type="protein sequence ID" value="CAG9318116.1"/>
    <property type="molecule type" value="Genomic_DNA"/>
</dbReference>
<gene>
    <name evidence="5" type="ORF">BSTOLATCC_MIC20599</name>
</gene>
<proteinExistence type="inferred from homology"/>
<dbReference type="InterPro" id="IPR011650">
    <property type="entry name" value="Peptidase_M20_dimer"/>
</dbReference>
<keyword evidence="2" id="KW-0378">Hydrolase</keyword>
<dbReference type="SUPFAM" id="SSF55031">
    <property type="entry name" value="Bacterial exopeptidase dimerisation domain"/>
    <property type="match status" value="1"/>
</dbReference>
<dbReference type="PIRSF" id="PIRSF005962">
    <property type="entry name" value="Pept_M20D_amidohydro"/>
    <property type="match status" value="1"/>
</dbReference>
<dbReference type="Gene3D" id="3.40.630.10">
    <property type="entry name" value="Zn peptidases"/>
    <property type="match status" value="1"/>
</dbReference>
<feature type="binding site" evidence="3">
    <location>
        <position position="102"/>
    </location>
    <ligand>
        <name>Mn(2+)</name>
        <dbReference type="ChEBI" id="CHEBI:29035"/>
        <label>2</label>
    </ligand>
</feature>
<feature type="binding site" evidence="3">
    <location>
        <position position="104"/>
    </location>
    <ligand>
        <name>Mn(2+)</name>
        <dbReference type="ChEBI" id="CHEBI:29035"/>
        <label>2</label>
    </ligand>
</feature>
<evidence type="ECO:0000259" key="4">
    <source>
        <dbReference type="Pfam" id="PF07687"/>
    </source>
</evidence>
<feature type="domain" description="Peptidase M20 dimerisation" evidence="4">
    <location>
        <begin position="192"/>
        <end position="283"/>
    </location>
</feature>
<dbReference type="CDD" id="cd03886">
    <property type="entry name" value="M20_Acy1"/>
    <property type="match status" value="1"/>
</dbReference>
<accession>A0AAU9JBL3</accession>
<dbReference type="Pfam" id="PF07687">
    <property type="entry name" value="M20_dimer"/>
    <property type="match status" value="1"/>
</dbReference>
<evidence type="ECO:0000313" key="6">
    <source>
        <dbReference type="Proteomes" id="UP001162131"/>
    </source>
</evidence>
<dbReference type="AlphaFoldDB" id="A0AAU9JBL3"/>
<dbReference type="Gene3D" id="3.30.70.360">
    <property type="match status" value="1"/>
</dbReference>
<comment type="caution">
    <text evidence="5">The sequence shown here is derived from an EMBL/GenBank/DDBJ whole genome shotgun (WGS) entry which is preliminary data.</text>
</comment>
<name>A0AAU9JBL3_9CILI</name>
<keyword evidence="3" id="KW-0464">Manganese</keyword>
<dbReference type="PANTHER" id="PTHR11014:SF63">
    <property type="entry name" value="METALLOPEPTIDASE, PUTATIVE (AFU_ORTHOLOGUE AFUA_6G09600)-RELATED"/>
    <property type="match status" value="1"/>
</dbReference>